<feature type="compositionally biased region" description="Polar residues" evidence="1">
    <location>
        <begin position="137"/>
        <end position="147"/>
    </location>
</feature>
<dbReference type="Proteomes" id="UP000194236">
    <property type="component" value="Unassembled WGS sequence"/>
</dbReference>
<organism evidence="2 3">
    <name type="scientific">Euroglyphus maynei</name>
    <name type="common">Mayne's house dust mite</name>
    <dbReference type="NCBI Taxonomy" id="6958"/>
    <lineage>
        <taxon>Eukaryota</taxon>
        <taxon>Metazoa</taxon>
        <taxon>Ecdysozoa</taxon>
        <taxon>Arthropoda</taxon>
        <taxon>Chelicerata</taxon>
        <taxon>Arachnida</taxon>
        <taxon>Acari</taxon>
        <taxon>Acariformes</taxon>
        <taxon>Sarcoptiformes</taxon>
        <taxon>Astigmata</taxon>
        <taxon>Psoroptidia</taxon>
        <taxon>Analgoidea</taxon>
        <taxon>Pyroglyphidae</taxon>
        <taxon>Pyroglyphinae</taxon>
        <taxon>Euroglyphus</taxon>
    </lineage>
</organism>
<reference evidence="2 3" key="1">
    <citation type="submission" date="2017-03" db="EMBL/GenBank/DDBJ databases">
        <title>Genome Survey of Euroglyphus maynei.</title>
        <authorList>
            <person name="Arlian L.G."/>
            <person name="Morgan M.S."/>
            <person name="Rider S.D."/>
        </authorList>
    </citation>
    <scope>NUCLEOTIDE SEQUENCE [LARGE SCALE GENOMIC DNA]</scope>
    <source>
        <strain evidence="2">Arlian Lab</strain>
        <tissue evidence="2">Whole body</tissue>
    </source>
</reference>
<dbReference type="AlphaFoldDB" id="A0A1Y3BKD8"/>
<comment type="caution">
    <text evidence="2">The sequence shown here is derived from an EMBL/GenBank/DDBJ whole genome shotgun (WGS) entry which is preliminary data.</text>
</comment>
<evidence type="ECO:0000313" key="3">
    <source>
        <dbReference type="Proteomes" id="UP000194236"/>
    </source>
</evidence>
<feature type="compositionally biased region" description="Polar residues" evidence="1">
    <location>
        <begin position="11"/>
        <end position="29"/>
    </location>
</feature>
<feature type="region of interest" description="Disordered" evidence="1">
    <location>
        <begin position="1"/>
        <end position="29"/>
    </location>
</feature>
<evidence type="ECO:0000256" key="1">
    <source>
        <dbReference type="SAM" id="MobiDB-lite"/>
    </source>
</evidence>
<dbReference type="EMBL" id="MUJZ01013724">
    <property type="protein sequence ID" value="OTF81420.1"/>
    <property type="molecule type" value="Genomic_DNA"/>
</dbReference>
<proteinExistence type="predicted"/>
<feature type="non-terminal residue" evidence="2">
    <location>
        <position position="155"/>
    </location>
</feature>
<protein>
    <submittedName>
        <fullName evidence="2">Uncharacterized protein</fullName>
    </submittedName>
</protein>
<evidence type="ECO:0000313" key="2">
    <source>
        <dbReference type="EMBL" id="OTF81420.1"/>
    </source>
</evidence>
<accession>A0A1Y3BKD8</accession>
<name>A0A1Y3BKD8_EURMA</name>
<keyword evidence="3" id="KW-1185">Reference proteome</keyword>
<gene>
    <name evidence="2" type="ORF">BLA29_012777</name>
</gene>
<sequence length="155" mass="17771">MPQLPKKAVWGSQNVDNNVETQQQPQPQLTIAEIQRLQEEKEEEERRIRQEQMQMNTAAMLAQQQQQRSMKWATQPWQEQQAPVQIKTLAEIQAEEAEKQAVLLRQQQETMESAIRRRQDPHAQAVFTPLSAIVKGSGNQQVPTQPSAWVGSPKP</sequence>
<feature type="region of interest" description="Disordered" evidence="1">
    <location>
        <begin position="110"/>
        <end position="155"/>
    </location>
</feature>